<name>Q1M940_RHIJ3</name>
<accession>Q1M940</accession>
<keyword evidence="2" id="KW-1185">Reference proteome</keyword>
<dbReference type="EMBL" id="AM236083">
    <property type="protein sequence ID" value="CAK03917.1"/>
    <property type="molecule type" value="Genomic_DNA"/>
</dbReference>
<gene>
    <name evidence="1" type="ordered locus">pRL90199</name>
</gene>
<dbReference type="Pfam" id="PF13591">
    <property type="entry name" value="MerR_2"/>
    <property type="match status" value="1"/>
</dbReference>
<dbReference type="KEGG" id="rle:pRL90199"/>
<dbReference type="EnsemblBacteria" id="CAK03917">
    <property type="protein sequence ID" value="CAK03917"/>
    <property type="gene ID" value="pRL90199"/>
</dbReference>
<evidence type="ECO:0000313" key="1">
    <source>
        <dbReference type="EMBL" id="CAK03917.1"/>
    </source>
</evidence>
<dbReference type="HOGENOM" id="CLU_148676_1_0_5"/>
<geneLocation type="plasmid" evidence="1 2">
    <name>pRL9</name>
</geneLocation>
<dbReference type="AlphaFoldDB" id="Q1M940"/>
<dbReference type="Proteomes" id="UP000006575">
    <property type="component" value="Plasmid pRL9"/>
</dbReference>
<organism evidence="1 2">
    <name type="scientific">Rhizobium johnstonii (strain DSM 114642 / LMG 32736 / 3841)</name>
    <name type="common">Rhizobium leguminosarum bv. viciae</name>
    <dbReference type="NCBI Taxonomy" id="216596"/>
    <lineage>
        <taxon>Bacteria</taxon>
        <taxon>Pseudomonadati</taxon>
        <taxon>Pseudomonadota</taxon>
        <taxon>Alphaproteobacteria</taxon>
        <taxon>Hyphomicrobiales</taxon>
        <taxon>Rhizobiaceae</taxon>
        <taxon>Rhizobium/Agrobacterium group</taxon>
        <taxon>Rhizobium</taxon>
        <taxon>Rhizobium johnstonii</taxon>
    </lineage>
</organism>
<keyword evidence="1" id="KW-0614">Plasmid</keyword>
<proteinExistence type="predicted"/>
<evidence type="ECO:0000313" key="2">
    <source>
        <dbReference type="Proteomes" id="UP000006575"/>
    </source>
</evidence>
<protein>
    <recommendedName>
        <fullName evidence="3">MerR family transcriptional regulator</fullName>
    </recommendedName>
</protein>
<reference evidence="1 2" key="1">
    <citation type="journal article" date="2006" name="Genome Biol.">
        <title>The genome of Rhizobium leguminosarum has recognizable core and accessory components.</title>
        <authorList>
            <person name="Young J.W."/>
            <person name="Crossman L.C."/>
            <person name="Johnston A.W.B."/>
            <person name="Thomson N.R."/>
            <person name="Ghazoui Z.F."/>
            <person name="Hull K.H."/>
            <person name="Wexler M."/>
            <person name="Curson A.R.J."/>
            <person name="Todd J.D."/>
            <person name="Poole P.S."/>
            <person name="Mauchline T.H."/>
            <person name="East A.K."/>
            <person name="Quail M.A."/>
            <person name="Churcher C."/>
            <person name="Arrowsmith C."/>
            <person name="Cherevach A."/>
            <person name="Chillingworth T."/>
            <person name="Clarke K."/>
            <person name="Cronin A."/>
            <person name="Davis P."/>
            <person name="Fraser A."/>
            <person name="Hance Z."/>
            <person name="Hauser H."/>
            <person name="Jagels K."/>
            <person name="Moule S."/>
            <person name="Mungall K."/>
            <person name="Norbertczak H."/>
            <person name="Rabbinowitsch E."/>
            <person name="Sanders M."/>
            <person name="Simmonds M."/>
            <person name="Whitehead S."/>
            <person name="Parkhill J."/>
        </authorList>
    </citation>
    <scope>NUCLEOTIDE SEQUENCE [LARGE SCALE GENOMIC DNA]</scope>
    <source>
        <strain evidence="2">DSM 114642 / LMG 32736 / 3841</strain>
    </source>
</reference>
<dbReference type="SUPFAM" id="SSF46955">
    <property type="entry name" value="Putative DNA-binding domain"/>
    <property type="match status" value="1"/>
</dbReference>
<dbReference type="Gene3D" id="1.10.1660.10">
    <property type="match status" value="1"/>
</dbReference>
<evidence type="ECO:0008006" key="3">
    <source>
        <dbReference type="Google" id="ProtNLM"/>
    </source>
</evidence>
<sequence>MIMDDLEFRLYLKIDIVQLDLWIEQGWLIPETSGGQRQFRDADVARARLILDLMGNMGVNEAGVDIVMELVDELHGLRGTMGRLMTAIGKQERDVQRRLFESLEEIDRF</sequence>
<dbReference type="InterPro" id="IPR009061">
    <property type="entry name" value="DNA-bd_dom_put_sf"/>
</dbReference>